<accession>A0A4U8YSL8</accession>
<name>A0A4U8YSL8_9BACT</name>
<proteinExistence type="predicted"/>
<dbReference type="GO" id="GO:0003677">
    <property type="term" value="F:DNA binding"/>
    <property type="evidence" value="ECO:0007669"/>
    <property type="project" value="InterPro"/>
</dbReference>
<evidence type="ECO:0000313" key="1">
    <source>
        <dbReference type="EMBL" id="VFQ47376.1"/>
    </source>
</evidence>
<gene>
    <name evidence="1" type="ORF">MSL71_50760</name>
</gene>
<dbReference type="Pfam" id="PF06892">
    <property type="entry name" value="Phage_CP76"/>
    <property type="match status" value="1"/>
</dbReference>
<reference evidence="1 2" key="1">
    <citation type="submission" date="2019-03" db="EMBL/GenBank/DDBJ databases">
        <authorList>
            <person name="Nijsse B."/>
        </authorList>
    </citation>
    <scope>NUCLEOTIDE SEQUENCE [LARGE SCALE GENOMIC DNA]</scope>
    <source>
        <strain evidence="1">Desulfoluna butyratoxydans MSL71</strain>
    </source>
</reference>
<organism evidence="1 2">
    <name type="scientific">Desulfoluna butyratoxydans</name>
    <dbReference type="NCBI Taxonomy" id="231438"/>
    <lineage>
        <taxon>Bacteria</taxon>
        <taxon>Pseudomonadati</taxon>
        <taxon>Thermodesulfobacteriota</taxon>
        <taxon>Desulfobacteria</taxon>
        <taxon>Desulfobacterales</taxon>
        <taxon>Desulfolunaceae</taxon>
        <taxon>Desulfoluna</taxon>
    </lineage>
</organism>
<sequence length="162" mass="18102">MYKSEFVELLGGIQRDVKAHGVKVLADRLGVRPQTLYADVDPRSVGRRTNKLGVLDWMVLLDETGNLTSLDEMNRRFGRISLPIPEPGVEMNALSWVQYCATMAKESAEAIKALAEGLSNDDRLDKGELADCEKETWEALQAFGSFYLAIKTEQAKFDVIYA</sequence>
<dbReference type="Proteomes" id="UP000507962">
    <property type="component" value="Unassembled WGS sequence"/>
</dbReference>
<dbReference type="EMBL" id="CAADHO010000016">
    <property type="protein sequence ID" value="VFQ47376.1"/>
    <property type="molecule type" value="Genomic_DNA"/>
</dbReference>
<dbReference type="RefSeq" id="WP_180147071.1">
    <property type="nucleotide sequence ID" value="NZ_CAADHO010000016.1"/>
</dbReference>
<evidence type="ECO:0000313" key="2">
    <source>
        <dbReference type="Proteomes" id="UP000507962"/>
    </source>
</evidence>
<keyword evidence="2" id="KW-1185">Reference proteome</keyword>
<protein>
    <submittedName>
        <fullName evidence="1">Uncharacterized protein</fullName>
    </submittedName>
</protein>
<dbReference type="InterPro" id="IPR009679">
    <property type="entry name" value="Phage_186_CII-like"/>
</dbReference>
<dbReference type="AlphaFoldDB" id="A0A4U8YSL8"/>